<name>C7NYE9_HALMD</name>
<dbReference type="OrthoDB" id="203861at2157"/>
<evidence type="ECO:0000313" key="2">
    <source>
        <dbReference type="Proteomes" id="UP000001746"/>
    </source>
</evidence>
<reference evidence="1 2" key="1">
    <citation type="journal article" date="2009" name="Stand. Genomic Sci.">
        <title>Complete genome sequence of Halomicrobium mukohataei type strain (arg-2).</title>
        <authorList>
            <person name="Tindall B.J."/>
            <person name="Schneider S."/>
            <person name="Lapidus A."/>
            <person name="Copeland A."/>
            <person name="Glavina Del Rio T."/>
            <person name="Nolan M."/>
            <person name="Lucas S."/>
            <person name="Chen F."/>
            <person name="Tice H."/>
            <person name="Cheng J.F."/>
            <person name="Saunders E."/>
            <person name="Bruce D."/>
            <person name="Goodwin L."/>
            <person name="Pitluck S."/>
            <person name="Mikhailova N."/>
            <person name="Pati A."/>
            <person name="Ivanova N."/>
            <person name="Mavrommatis K."/>
            <person name="Chen A."/>
            <person name="Palaniappan K."/>
            <person name="Chain P."/>
            <person name="Land M."/>
            <person name="Hauser L."/>
            <person name="Chang Y.J."/>
            <person name="Jeffries C.D."/>
            <person name="Brettin T."/>
            <person name="Han C."/>
            <person name="Rohde M."/>
            <person name="Goker M."/>
            <person name="Bristow J."/>
            <person name="Eisen J.A."/>
            <person name="Markowitz V."/>
            <person name="Hugenholtz P."/>
            <person name="Klenk H.P."/>
            <person name="Kyrpides N.C."/>
            <person name="Detter J.C."/>
        </authorList>
    </citation>
    <scope>NUCLEOTIDE SEQUENCE [LARGE SCALE GENOMIC DNA]</scope>
    <source>
        <strain evidence="2">ATCC 700874 / DSM 12286 / JCM 9738 / NCIMB 13541</strain>
    </source>
</reference>
<dbReference type="HOGENOM" id="CLU_1500258_0_0_2"/>
<proteinExistence type="predicted"/>
<keyword evidence="2" id="KW-1185">Reference proteome</keyword>
<accession>C7NYE9</accession>
<dbReference type="STRING" id="485914.Hmuk_0476"/>
<dbReference type="GeneID" id="8409975"/>
<dbReference type="KEGG" id="hmu:Hmuk_0476"/>
<dbReference type="Proteomes" id="UP000001746">
    <property type="component" value="Chromosome"/>
</dbReference>
<evidence type="ECO:0000313" key="1">
    <source>
        <dbReference type="EMBL" id="ACV46610.1"/>
    </source>
</evidence>
<protein>
    <submittedName>
        <fullName evidence="1">Uncharacterized protein</fullName>
    </submittedName>
</protein>
<dbReference type="AlphaFoldDB" id="C7NYE9"/>
<gene>
    <name evidence="1" type="ordered locus">Hmuk_0476</name>
</gene>
<dbReference type="RefSeq" id="WP_012808003.1">
    <property type="nucleotide sequence ID" value="NC_013202.1"/>
</dbReference>
<sequence length="179" mass="18964">MASYTRAAQSATLTDGGHDRRALALSGTANGIEDTDGGHDRRLFGLGASAHRVGSGRGIVIPTGNFRRVHVTLKDTDGQPLSDAVWVQSAGVFPTAARVDDNGEADLWLLNVLYETFVVIASSDRSGVDYVWYQLADDDDVDGTQTIGTQDREATLYFDPVKLKGLSVGRGGNLGGPLA</sequence>
<dbReference type="eggNOG" id="arCOG12003">
    <property type="taxonomic scope" value="Archaea"/>
</dbReference>
<dbReference type="EMBL" id="CP001688">
    <property type="protein sequence ID" value="ACV46610.1"/>
    <property type="molecule type" value="Genomic_DNA"/>
</dbReference>
<organism evidence="1 2">
    <name type="scientific">Halomicrobium mukohataei (strain ATCC 700874 / DSM 12286 / JCM 9738 / NCIMB 13541)</name>
    <name type="common">Haloarcula mukohataei</name>
    <dbReference type="NCBI Taxonomy" id="485914"/>
    <lineage>
        <taxon>Archaea</taxon>
        <taxon>Methanobacteriati</taxon>
        <taxon>Methanobacteriota</taxon>
        <taxon>Stenosarchaea group</taxon>
        <taxon>Halobacteria</taxon>
        <taxon>Halobacteriales</taxon>
        <taxon>Haloarculaceae</taxon>
        <taxon>Halomicrobium</taxon>
    </lineage>
</organism>